<sequence>MKTQALVIRSYGRRFVVEIDGTEYSATTRGKRVDYAVGDVVDVTVQNAEQVVIEGAQPRQTLLYRQDEWKTKIIAANVSRVLLVTAAVPSPSEELVGRCLIACEAEGISPVILVNKSDLPETAAWLAKLELYRELGYPVVPVSALEGADAVRPLLEGHTSVLVGQSGMGKSTLTNALLPEACARVGDISSALDSGRHTTTNATLYHLDAVSQLIDSPGLQAFGLAHIAATDFIHYFPEMRALIGHCRFHNCTHRNEPGCAVKDAAAAGKIAPQRLALLQKLISASGQVPA</sequence>
<dbReference type="InterPro" id="IPR004881">
    <property type="entry name" value="Ribosome_biogen_GTPase_RsgA"/>
</dbReference>
<evidence type="ECO:0000259" key="5">
    <source>
        <dbReference type="PROSITE" id="PS51721"/>
    </source>
</evidence>
<dbReference type="OrthoDB" id="9809485at2"/>
<evidence type="ECO:0000256" key="2">
    <source>
        <dbReference type="ARBA" id="ARBA00023134"/>
    </source>
</evidence>
<keyword evidence="3" id="KW-0699">rRNA-binding</keyword>
<dbReference type="GO" id="GO:0019843">
    <property type="term" value="F:rRNA binding"/>
    <property type="evidence" value="ECO:0007669"/>
    <property type="project" value="UniProtKB-KW"/>
</dbReference>
<comment type="function">
    <text evidence="3">One of several proteins that assist in the late maturation steps of the functional core of the 30S ribosomal subunit. Helps release RbfA from mature subunits. May play a role in the assembly of ribosomal proteins into the subunit. Circularly permuted GTPase that catalyzes slow GTP hydrolysis, GTPase activity is stimulated by the 30S ribosomal subunit.</text>
</comment>
<evidence type="ECO:0000256" key="3">
    <source>
        <dbReference type="HAMAP-Rule" id="MF_01820"/>
    </source>
</evidence>
<dbReference type="RefSeq" id="WP_136551246.1">
    <property type="nucleotide sequence ID" value="NZ_STGJ01000001.1"/>
</dbReference>
<dbReference type="NCBIfam" id="TIGR00157">
    <property type="entry name" value="ribosome small subunit-dependent GTPase A"/>
    <property type="match status" value="1"/>
</dbReference>
<evidence type="ECO:0000313" key="6">
    <source>
        <dbReference type="EMBL" id="TIC87235.1"/>
    </source>
</evidence>
<dbReference type="PROSITE" id="PS51721">
    <property type="entry name" value="G_CP"/>
    <property type="match status" value="1"/>
</dbReference>
<comment type="similarity">
    <text evidence="3">Belongs to the TRAFAC class YlqF/YawG GTPase family. RsgA subfamily.</text>
</comment>
<keyword evidence="1 3" id="KW-0547">Nucleotide-binding</keyword>
<feature type="domain" description="CP-type G" evidence="5">
    <location>
        <begin position="69"/>
        <end position="222"/>
    </location>
</feature>
<comment type="caution">
    <text evidence="6">The sequence shown here is derived from an EMBL/GenBank/DDBJ whole genome shotgun (WGS) entry which is preliminary data.</text>
</comment>
<keyword evidence="3" id="KW-0479">Metal-binding</keyword>
<dbReference type="GO" id="GO:0046872">
    <property type="term" value="F:metal ion binding"/>
    <property type="evidence" value="ECO:0007669"/>
    <property type="project" value="UniProtKB-KW"/>
</dbReference>
<dbReference type="Pfam" id="PF03193">
    <property type="entry name" value="RsgA_GTPase"/>
    <property type="match status" value="1"/>
</dbReference>
<dbReference type="InterPro" id="IPR030378">
    <property type="entry name" value="G_CP_dom"/>
</dbReference>
<keyword evidence="3" id="KW-0694">RNA-binding</keyword>
<keyword evidence="3" id="KW-0378">Hydrolase</keyword>
<comment type="subunit">
    <text evidence="3">Monomer. Associates with 30S ribosomal subunit, binds 16S rRNA.</text>
</comment>
<dbReference type="PROSITE" id="PS50936">
    <property type="entry name" value="ENGC_GTPASE"/>
    <property type="match status" value="1"/>
</dbReference>
<keyword evidence="3" id="KW-0690">Ribosome biogenesis</keyword>
<keyword evidence="3" id="KW-0963">Cytoplasm</keyword>
<keyword evidence="3" id="KW-0862">Zinc</keyword>
<feature type="binding site" evidence="3">
    <location>
        <begin position="164"/>
        <end position="172"/>
    </location>
    <ligand>
        <name>GTP</name>
        <dbReference type="ChEBI" id="CHEBI:37565"/>
    </ligand>
</feature>
<dbReference type="PANTHER" id="PTHR32120:SF11">
    <property type="entry name" value="SMALL RIBOSOMAL SUBUNIT BIOGENESIS GTPASE RSGA 1, MITOCHONDRIAL-RELATED"/>
    <property type="match status" value="1"/>
</dbReference>
<gene>
    <name evidence="3 6" type="primary">rsgA</name>
    <name evidence="6" type="ORF">E5K04_02105</name>
</gene>
<evidence type="ECO:0000259" key="4">
    <source>
        <dbReference type="PROSITE" id="PS50936"/>
    </source>
</evidence>
<dbReference type="InterPro" id="IPR010914">
    <property type="entry name" value="RsgA_GTPase_dom"/>
</dbReference>
<comment type="subcellular location">
    <subcellularLocation>
        <location evidence="3">Cytoplasm</location>
    </subcellularLocation>
</comment>
<evidence type="ECO:0000256" key="1">
    <source>
        <dbReference type="ARBA" id="ARBA00022741"/>
    </source>
</evidence>
<feature type="binding site" evidence="3">
    <location>
        <position position="251"/>
    </location>
    <ligand>
        <name>Zn(2+)</name>
        <dbReference type="ChEBI" id="CHEBI:29105"/>
    </ligand>
</feature>
<dbReference type="AlphaFoldDB" id="A0A4T0V7G1"/>
<dbReference type="GO" id="GO:0005737">
    <property type="term" value="C:cytoplasm"/>
    <property type="evidence" value="ECO:0007669"/>
    <property type="project" value="UniProtKB-SubCell"/>
</dbReference>
<dbReference type="Gene3D" id="3.40.50.300">
    <property type="entry name" value="P-loop containing nucleotide triphosphate hydrolases"/>
    <property type="match status" value="1"/>
</dbReference>
<accession>A0A4T0V7G1</accession>
<evidence type="ECO:0000313" key="7">
    <source>
        <dbReference type="Proteomes" id="UP000308891"/>
    </source>
</evidence>
<feature type="binding site" evidence="3">
    <location>
        <begin position="115"/>
        <end position="118"/>
    </location>
    <ligand>
        <name>GTP</name>
        <dbReference type="ChEBI" id="CHEBI:37565"/>
    </ligand>
</feature>
<dbReference type="Gene3D" id="1.10.40.50">
    <property type="entry name" value="Probable gtpase engc, domain 3"/>
    <property type="match status" value="1"/>
</dbReference>
<dbReference type="PANTHER" id="PTHR32120">
    <property type="entry name" value="SMALL RIBOSOMAL SUBUNIT BIOGENESIS GTPASE RSGA"/>
    <property type="match status" value="1"/>
</dbReference>
<comment type="cofactor">
    <cofactor evidence="3">
        <name>Zn(2+)</name>
        <dbReference type="ChEBI" id="CHEBI:29105"/>
    </cofactor>
    <text evidence="3">Binds 1 zinc ion per subunit.</text>
</comment>
<feature type="binding site" evidence="3">
    <location>
        <position position="259"/>
    </location>
    <ligand>
        <name>Zn(2+)</name>
        <dbReference type="ChEBI" id="CHEBI:29105"/>
    </ligand>
</feature>
<dbReference type="EC" id="3.6.1.-" evidence="3"/>
<feature type="domain" description="EngC GTPase" evidence="4">
    <location>
        <begin position="76"/>
        <end position="220"/>
    </location>
</feature>
<dbReference type="CDD" id="cd01854">
    <property type="entry name" value="YjeQ_EngC"/>
    <property type="match status" value="1"/>
</dbReference>
<dbReference type="SUPFAM" id="SSF52540">
    <property type="entry name" value="P-loop containing nucleoside triphosphate hydrolases"/>
    <property type="match status" value="1"/>
</dbReference>
<organism evidence="6 7">
    <name type="scientific">Crenobacter intestini</name>
    <dbReference type="NCBI Taxonomy" id="2563443"/>
    <lineage>
        <taxon>Bacteria</taxon>
        <taxon>Pseudomonadati</taxon>
        <taxon>Pseudomonadota</taxon>
        <taxon>Betaproteobacteria</taxon>
        <taxon>Neisseriales</taxon>
        <taxon>Neisseriaceae</taxon>
        <taxon>Crenobacter</taxon>
    </lineage>
</organism>
<dbReference type="GO" id="GO:0042274">
    <property type="term" value="P:ribosomal small subunit biogenesis"/>
    <property type="evidence" value="ECO:0007669"/>
    <property type="project" value="UniProtKB-UniRule"/>
</dbReference>
<feature type="binding site" evidence="3">
    <location>
        <position position="246"/>
    </location>
    <ligand>
        <name>Zn(2+)</name>
        <dbReference type="ChEBI" id="CHEBI:29105"/>
    </ligand>
</feature>
<keyword evidence="7" id="KW-1185">Reference proteome</keyword>
<proteinExistence type="inferred from homology"/>
<dbReference type="GO" id="GO:0003924">
    <property type="term" value="F:GTPase activity"/>
    <property type="evidence" value="ECO:0007669"/>
    <property type="project" value="UniProtKB-UniRule"/>
</dbReference>
<reference evidence="6 7" key="1">
    <citation type="submission" date="2019-04" db="EMBL/GenBank/DDBJ databases">
        <title>Crenobacter sp. nov.</title>
        <authorList>
            <person name="Shi S."/>
        </authorList>
    </citation>
    <scope>NUCLEOTIDE SEQUENCE [LARGE SCALE GENOMIC DNA]</scope>
    <source>
        <strain evidence="6 7">GY 70310</strain>
    </source>
</reference>
<name>A0A4T0V7G1_9NEIS</name>
<feature type="binding site" evidence="3">
    <location>
        <position position="253"/>
    </location>
    <ligand>
        <name>Zn(2+)</name>
        <dbReference type="ChEBI" id="CHEBI:29105"/>
    </ligand>
</feature>
<keyword evidence="2 3" id="KW-0342">GTP-binding</keyword>
<dbReference type="GO" id="GO:0005525">
    <property type="term" value="F:GTP binding"/>
    <property type="evidence" value="ECO:0007669"/>
    <property type="project" value="UniProtKB-UniRule"/>
</dbReference>
<dbReference type="InterPro" id="IPR027417">
    <property type="entry name" value="P-loop_NTPase"/>
</dbReference>
<dbReference type="EMBL" id="STGJ01000001">
    <property type="protein sequence ID" value="TIC87235.1"/>
    <property type="molecule type" value="Genomic_DNA"/>
</dbReference>
<dbReference type="HAMAP" id="MF_01820">
    <property type="entry name" value="GTPase_RsgA"/>
    <property type="match status" value="1"/>
</dbReference>
<protein>
    <recommendedName>
        <fullName evidence="3">Small ribosomal subunit biogenesis GTPase RsgA</fullName>
        <ecNumber evidence="3">3.6.1.-</ecNumber>
    </recommendedName>
</protein>
<dbReference type="Proteomes" id="UP000308891">
    <property type="component" value="Unassembled WGS sequence"/>
</dbReference>